<reference evidence="2 3" key="1">
    <citation type="journal article" date="2017" name="PLoS Biol.">
        <title>The sea cucumber genome provides insights into morphological evolution and visceral regeneration.</title>
        <authorList>
            <person name="Zhang X."/>
            <person name="Sun L."/>
            <person name="Yuan J."/>
            <person name="Sun Y."/>
            <person name="Gao Y."/>
            <person name="Zhang L."/>
            <person name="Li S."/>
            <person name="Dai H."/>
            <person name="Hamel J.F."/>
            <person name="Liu C."/>
            <person name="Yu Y."/>
            <person name="Liu S."/>
            <person name="Lin W."/>
            <person name="Guo K."/>
            <person name="Jin S."/>
            <person name="Xu P."/>
            <person name="Storey K.B."/>
            <person name="Huan P."/>
            <person name="Zhang T."/>
            <person name="Zhou Y."/>
            <person name="Zhang J."/>
            <person name="Lin C."/>
            <person name="Li X."/>
            <person name="Xing L."/>
            <person name="Huo D."/>
            <person name="Sun M."/>
            <person name="Wang L."/>
            <person name="Mercier A."/>
            <person name="Li F."/>
            <person name="Yang H."/>
            <person name="Xiang J."/>
        </authorList>
    </citation>
    <scope>NUCLEOTIDE SEQUENCE [LARGE SCALE GENOMIC DNA]</scope>
    <source>
        <strain evidence="2">Shaxun</strain>
        <tissue evidence="2">Muscle</tissue>
    </source>
</reference>
<feature type="compositionally biased region" description="Basic and acidic residues" evidence="1">
    <location>
        <begin position="41"/>
        <end position="59"/>
    </location>
</feature>
<gene>
    <name evidence="2" type="ORF">BSL78_22959</name>
</gene>
<feature type="region of interest" description="Disordered" evidence="1">
    <location>
        <begin position="80"/>
        <end position="116"/>
    </location>
</feature>
<comment type="caution">
    <text evidence="2">The sequence shown here is derived from an EMBL/GenBank/DDBJ whole genome shotgun (WGS) entry which is preliminary data.</text>
</comment>
<protein>
    <submittedName>
        <fullName evidence="2">Uncharacterized protein</fullName>
    </submittedName>
</protein>
<name>A0A2G8JWZ0_STIJA</name>
<evidence type="ECO:0000313" key="3">
    <source>
        <dbReference type="Proteomes" id="UP000230750"/>
    </source>
</evidence>
<dbReference type="Proteomes" id="UP000230750">
    <property type="component" value="Unassembled WGS sequence"/>
</dbReference>
<sequence length="189" mass="21746">MKSRSEAGVIKRMETELEKQQGKGMKDAARMVTTNEQQGETNRKEKDRSQKLSRKRLYELHEIPSADQTKFRKKLDLEKHETPHATLGERPAKTLKETSENASPIINDDESSANNDGCDKYESLLRNSWLNDEVINDQLDFLQTKVADFNVFICNSFHMSSGIPANVQARKWYRSQRLVDCTWVSPPSQ</sequence>
<feature type="compositionally biased region" description="Basic and acidic residues" evidence="1">
    <location>
        <begin position="90"/>
        <end position="99"/>
    </location>
</feature>
<organism evidence="2 3">
    <name type="scientific">Stichopus japonicus</name>
    <name type="common">Sea cucumber</name>
    <dbReference type="NCBI Taxonomy" id="307972"/>
    <lineage>
        <taxon>Eukaryota</taxon>
        <taxon>Metazoa</taxon>
        <taxon>Echinodermata</taxon>
        <taxon>Eleutherozoa</taxon>
        <taxon>Echinozoa</taxon>
        <taxon>Holothuroidea</taxon>
        <taxon>Aspidochirotacea</taxon>
        <taxon>Aspidochirotida</taxon>
        <taxon>Stichopodidae</taxon>
        <taxon>Apostichopus</taxon>
    </lineage>
</organism>
<keyword evidence="3" id="KW-1185">Reference proteome</keyword>
<feature type="compositionally biased region" description="Basic and acidic residues" evidence="1">
    <location>
        <begin position="9"/>
        <end position="29"/>
    </location>
</feature>
<accession>A0A2G8JWZ0</accession>
<proteinExistence type="predicted"/>
<dbReference type="AlphaFoldDB" id="A0A2G8JWZ0"/>
<dbReference type="EMBL" id="MRZV01001152">
    <property type="protein sequence ID" value="PIK40195.1"/>
    <property type="molecule type" value="Genomic_DNA"/>
</dbReference>
<feature type="region of interest" description="Disordered" evidence="1">
    <location>
        <begin position="1"/>
        <end position="59"/>
    </location>
</feature>
<dbReference type="OrthoDB" id="10602096at2759"/>
<evidence type="ECO:0000313" key="2">
    <source>
        <dbReference type="EMBL" id="PIK40195.1"/>
    </source>
</evidence>
<evidence type="ECO:0000256" key="1">
    <source>
        <dbReference type="SAM" id="MobiDB-lite"/>
    </source>
</evidence>